<proteinExistence type="predicted"/>
<feature type="chain" id="PRO_5046195796" description="DUF4136 domain-containing protein" evidence="1">
    <location>
        <begin position="19"/>
        <end position="178"/>
    </location>
</feature>
<reference evidence="3 4" key="1">
    <citation type="submission" date="2023-07" db="EMBL/GenBank/DDBJ databases">
        <title>Sorghum-associated microbial communities from plants grown in Nebraska, USA.</title>
        <authorList>
            <person name="Schachtman D."/>
        </authorList>
    </citation>
    <scope>NUCLEOTIDE SEQUENCE [LARGE SCALE GENOMIC DNA]</scope>
    <source>
        <strain evidence="3 4">BE198</strain>
    </source>
</reference>
<dbReference type="Pfam" id="PF13590">
    <property type="entry name" value="DUF4136"/>
    <property type="match status" value="1"/>
</dbReference>
<evidence type="ECO:0000259" key="2">
    <source>
        <dbReference type="Pfam" id="PF13590"/>
    </source>
</evidence>
<evidence type="ECO:0000313" key="4">
    <source>
        <dbReference type="Proteomes" id="UP001251524"/>
    </source>
</evidence>
<evidence type="ECO:0000256" key="1">
    <source>
        <dbReference type="SAM" id="SignalP"/>
    </source>
</evidence>
<accession>A0ABU1WAX3</accession>
<gene>
    <name evidence="3" type="ORF">J2X06_001801</name>
</gene>
<comment type="caution">
    <text evidence="3">The sequence shown here is derived from an EMBL/GenBank/DDBJ whole genome shotgun (WGS) entry which is preliminary data.</text>
</comment>
<dbReference type="PROSITE" id="PS51257">
    <property type="entry name" value="PROKAR_LIPOPROTEIN"/>
    <property type="match status" value="1"/>
</dbReference>
<dbReference type="EMBL" id="JAVDVY010000001">
    <property type="protein sequence ID" value="MDR7134617.1"/>
    <property type="molecule type" value="Genomic_DNA"/>
</dbReference>
<keyword evidence="1" id="KW-0732">Signal</keyword>
<keyword evidence="4" id="KW-1185">Reference proteome</keyword>
<sequence>MKSLALGVALLTMLAACASSPTVHTDSDPSAQFSQYRTYSWLAKPEGVSPLAQERIIAAVDAQLQAKGWTQAPNGDVGVAAHVATEQRHDIDTFYSGPGWGGWGWYGMGGMGSASTTVRTYKVGTLVVDMFDTKTKKAIWRGTASDTIPSSPEKANAIAQAGITKMFEAFPPGSAPAK</sequence>
<protein>
    <recommendedName>
        <fullName evidence="2">DUF4136 domain-containing protein</fullName>
    </recommendedName>
</protein>
<evidence type="ECO:0000313" key="3">
    <source>
        <dbReference type="EMBL" id="MDR7134617.1"/>
    </source>
</evidence>
<dbReference type="Proteomes" id="UP001251524">
    <property type="component" value="Unassembled WGS sequence"/>
</dbReference>
<dbReference type="RefSeq" id="WP_310061070.1">
    <property type="nucleotide sequence ID" value="NZ_JAVDVY010000001.1"/>
</dbReference>
<dbReference type="Gene3D" id="3.30.160.670">
    <property type="match status" value="1"/>
</dbReference>
<dbReference type="InterPro" id="IPR025411">
    <property type="entry name" value="DUF4136"/>
</dbReference>
<organism evidence="3 4">
    <name type="scientific">Lysobacter niastensis</name>
    <dbReference type="NCBI Taxonomy" id="380629"/>
    <lineage>
        <taxon>Bacteria</taxon>
        <taxon>Pseudomonadati</taxon>
        <taxon>Pseudomonadota</taxon>
        <taxon>Gammaproteobacteria</taxon>
        <taxon>Lysobacterales</taxon>
        <taxon>Lysobacteraceae</taxon>
        <taxon>Lysobacter</taxon>
    </lineage>
</organism>
<name>A0ABU1WAX3_9GAMM</name>
<feature type="signal peptide" evidence="1">
    <location>
        <begin position="1"/>
        <end position="18"/>
    </location>
</feature>
<feature type="domain" description="DUF4136" evidence="2">
    <location>
        <begin position="23"/>
        <end position="172"/>
    </location>
</feature>